<dbReference type="GO" id="GO:0000027">
    <property type="term" value="P:ribosomal large subunit assembly"/>
    <property type="evidence" value="ECO:0007669"/>
    <property type="project" value="TreeGrafter"/>
</dbReference>
<dbReference type="Proteomes" id="UP000887581">
    <property type="component" value="Unplaced"/>
</dbReference>
<dbReference type="Pfam" id="PF07767">
    <property type="entry name" value="Nop53"/>
    <property type="match status" value="1"/>
</dbReference>
<dbReference type="GO" id="GO:0006364">
    <property type="term" value="P:rRNA processing"/>
    <property type="evidence" value="ECO:0007669"/>
    <property type="project" value="TreeGrafter"/>
</dbReference>
<keyword evidence="6" id="KW-0539">Nucleus</keyword>
<dbReference type="GO" id="GO:0005654">
    <property type="term" value="C:nucleoplasm"/>
    <property type="evidence" value="ECO:0007669"/>
    <property type="project" value="UniProtKB-SubCell"/>
</dbReference>
<evidence type="ECO:0000313" key="9">
    <source>
        <dbReference type="WBParaSite" id="sdigi.contig36.g2490.t1"/>
    </source>
</evidence>
<dbReference type="InterPro" id="IPR011687">
    <property type="entry name" value="Nop53/GLTSCR2"/>
</dbReference>
<dbReference type="PANTHER" id="PTHR14211">
    <property type="entry name" value="GLIOMA SUPPRESSOR CANDIDATE REGION GENE 2"/>
    <property type="match status" value="1"/>
</dbReference>
<feature type="compositionally biased region" description="Polar residues" evidence="7">
    <location>
        <begin position="24"/>
        <end position="39"/>
    </location>
</feature>
<feature type="compositionally biased region" description="Basic and acidic residues" evidence="7">
    <location>
        <begin position="13"/>
        <end position="23"/>
    </location>
</feature>
<proteinExistence type="inferred from homology"/>
<feature type="region of interest" description="Disordered" evidence="7">
    <location>
        <begin position="13"/>
        <end position="46"/>
    </location>
</feature>
<evidence type="ECO:0000256" key="1">
    <source>
        <dbReference type="ARBA" id="ARBA00004604"/>
    </source>
</evidence>
<organism evidence="8 9">
    <name type="scientific">Setaria digitata</name>
    <dbReference type="NCBI Taxonomy" id="48799"/>
    <lineage>
        <taxon>Eukaryota</taxon>
        <taxon>Metazoa</taxon>
        <taxon>Ecdysozoa</taxon>
        <taxon>Nematoda</taxon>
        <taxon>Chromadorea</taxon>
        <taxon>Rhabditida</taxon>
        <taxon>Spirurina</taxon>
        <taxon>Spiruromorpha</taxon>
        <taxon>Filarioidea</taxon>
        <taxon>Setariidae</taxon>
        <taxon>Setaria</taxon>
    </lineage>
</organism>
<dbReference type="WBParaSite" id="sdigi.contig36.g2490.t1">
    <property type="protein sequence ID" value="sdigi.contig36.g2490.t1"/>
    <property type="gene ID" value="sdigi.contig36.g2490"/>
</dbReference>
<evidence type="ECO:0000313" key="8">
    <source>
        <dbReference type="Proteomes" id="UP000887581"/>
    </source>
</evidence>
<sequence>MIKWNGRGVVDAHRGTRTSRNEGTRSTLDCLSGLRSSASDGHDDNEMNGMAHGVEATHAGGQNIALDICGWLKSRVTESRYWVAPWNYPPFRLHLPEKGGCFPSWMHAGRIPKTIPVTDQNPEVASFWALTVRSTHEICRRKIMTESNVNPSGRLRKCRISRGKKRYWKKGAKVHDVEDFLHEVQVDSVEGVSSRKQTNDSLFTVDRKPDPNNAKLTRRQMAALMKRLKKTEPVNEKESVSKRELRKILLKKPKKEGSSKANFSGSATTEARKTYDLWGADS</sequence>
<accession>A0A915PVF2</accession>
<keyword evidence="8" id="KW-1185">Reference proteome</keyword>
<evidence type="ECO:0000256" key="3">
    <source>
        <dbReference type="ARBA" id="ARBA00008838"/>
    </source>
</evidence>
<dbReference type="PANTHER" id="PTHR14211:SF7">
    <property type="entry name" value="RIBOSOME BIOGENESIS PROTEIN NOP53"/>
    <property type="match status" value="1"/>
</dbReference>
<name>A0A915PVF2_9BILA</name>
<protein>
    <recommendedName>
        <fullName evidence="4">Ribosome biogenesis protein NOP53</fullName>
    </recommendedName>
</protein>
<dbReference type="AlphaFoldDB" id="A0A915PVF2"/>
<dbReference type="GO" id="GO:0008097">
    <property type="term" value="F:5S rRNA binding"/>
    <property type="evidence" value="ECO:0007669"/>
    <property type="project" value="TreeGrafter"/>
</dbReference>
<reference evidence="9" key="1">
    <citation type="submission" date="2022-11" db="UniProtKB">
        <authorList>
            <consortium name="WormBaseParasite"/>
        </authorList>
    </citation>
    <scope>IDENTIFICATION</scope>
</reference>
<feature type="region of interest" description="Disordered" evidence="7">
    <location>
        <begin position="248"/>
        <end position="268"/>
    </location>
</feature>
<comment type="similarity">
    <text evidence="3">Belongs to the NOP53 family.</text>
</comment>
<comment type="subcellular location">
    <subcellularLocation>
        <location evidence="1">Nucleus</location>
        <location evidence="1">Nucleolus</location>
    </subcellularLocation>
    <subcellularLocation>
        <location evidence="2">Nucleus</location>
        <location evidence="2">Nucleoplasm</location>
    </subcellularLocation>
</comment>
<evidence type="ECO:0000256" key="5">
    <source>
        <dbReference type="ARBA" id="ARBA00022517"/>
    </source>
</evidence>
<evidence type="ECO:0000256" key="4">
    <source>
        <dbReference type="ARBA" id="ARBA00018339"/>
    </source>
</evidence>
<evidence type="ECO:0000256" key="7">
    <source>
        <dbReference type="SAM" id="MobiDB-lite"/>
    </source>
</evidence>
<evidence type="ECO:0000256" key="6">
    <source>
        <dbReference type="ARBA" id="ARBA00023242"/>
    </source>
</evidence>
<evidence type="ECO:0000256" key="2">
    <source>
        <dbReference type="ARBA" id="ARBA00004642"/>
    </source>
</evidence>
<feature type="compositionally biased region" description="Polar residues" evidence="7">
    <location>
        <begin position="259"/>
        <end position="268"/>
    </location>
</feature>
<keyword evidence="5" id="KW-0690">Ribosome biogenesis</keyword>
<dbReference type="GO" id="GO:0005730">
    <property type="term" value="C:nucleolus"/>
    <property type="evidence" value="ECO:0007669"/>
    <property type="project" value="UniProtKB-SubCell"/>
</dbReference>